<organism evidence="2 3">
    <name type="scientific">Lentinula lateritia</name>
    <dbReference type="NCBI Taxonomy" id="40482"/>
    <lineage>
        <taxon>Eukaryota</taxon>
        <taxon>Fungi</taxon>
        <taxon>Dikarya</taxon>
        <taxon>Basidiomycota</taxon>
        <taxon>Agaricomycotina</taxon>
        <taxon>Agaricomycetes</taxon>
        <taxon>Agaricomycetidae</taxon>
        <taxon>Agaricales</taxon>
        <taxon>Marasmiineae</taxon>
        <taxon>Omphalotaceae</taxon>
        <taxon>Lentinula</taxon>
    </lineage>
</organism>
<dbReference type="Proteomes" id="UP001150238">
    <property type="component" value="Unassembled WGS sequence"/>
</dbReference>
<feature type="compositionally biased region" description="Polar residues" evidence="1">
    <location>
        <begin position="125"/>
        <end position="137"/>
    </location>
</feature>
<proteinExistence type="predicted"/>
<feature type="region of interest" description="Disordered" evidence="1">
    <location>
        <begin position="114"/>
        <end position="138"/>
    </location>
</feature>
<reference evidence="2" key="2">
    <citation type="journal article" date="2023" name="Proc. Natl. Acad. Sci. U.S.A.">
        <title>A global phylogenomic analysis of the shiitake genus Lentinula.</title>
        <authorList>
            <person name="Sierra-Patev S."/>
            <person name="Min B."/>
            <person name="Naranjo-Ortiz M."/>
            <person name="Looney B."/>
            <person name="Konkel Z."/>
            <person name="Slot J.C."/>
            <person name="Sakamoto Y."/>
            <person name="Steenwyk J.L."/>
            <person name="Rokas A."/>
            <person name="Carro J."/>
            <person name="Camarero S."/>
            <person name="Ferreira P."/>
            <person name="Molpeceres G."/>
            <person name="Ruiz-Duenas F.J."/>
            <person name="Serrano A."/>
            <person name="Henrissat B."/>
            <person name="Drula E."/>
            <person name="Hughes K.W."/>
            <person name="Mata J.L."/>
            <person name="Ishikawa N.K."/>
            <person name="Vargas-Isla R."/>
            <person name="Ushijima S."/>
            <person name="Smith C.A."/>
            <person name="Donoghue J."/>
            <person name="Ahrendt S."/>
            <person name="Andreopoulos W."/>
            <person name="He G."/>
            <person name="LaButti K."/>
            <person name="Lipzen A."/>
            <person name="Ng V."/>
            <person name="Riley R."/>
            <person name="Sandor L."/>
            <person name="Barry K."/>
            <person name="Martinez A.T."/>
            <person name="Xiao Y."/>
            <person name="Gibbons J.G."/>
            <person name="Terashima K."/>
            <person name="Grigoriev I.V."/>
            <person name="Hibbett D."/>
        </authorList>
    </citation>
    <scope>NUCLEOTIDE SEQUENCE</scope>
    <source>
        <strain evidence="2">Sp2 HRB7682 ss15</strain>
    </source>
</reference>
<reference evidence="2" key="1">
    <citation type="submission" date="2022-08" db="EMBL/GenBank/DDBJ databases">
        <authorList>
            <consortium name="DOE Joint Genome Institute"/>
            <person name="Min B."/>
            <person name="Riley R."/>
            <person name="Sierra-Patev S."/>
            <person name="Naranjo-Ortiz M."/>
            <person name="Looney B."/>
            <person name="Konkel Z."/>
            <person name="Slot J.C."/>
            <person name="Sakamoto Y."/>
            <person name="Steenwyk J.L."/>
            <person name="Rokas A."/>
            <person name="Carro J."/>
            <person name="Camarero S."/>
            <person name="Ferreira P."/>
            <person name="Molpeceres G."/>
            <person name="Ruiz-Duenas F.J."/>
            <person name="Serrano A."/>
            <person name="Henrissat B."/>
            <person name="Drula E."/>
            <person name="Hughes K.W."/>
            <person name="Mata J.L."/>
            <person name="Ishikawa N.K."/>
            <person name="Vargas-Isla R."/>
            <person name="Ushijima S."/>
            <person name="Smith C.A."/>
            <person name="Ahrendt S."/>
            <person name="Andreopoulos W."/>
            <person name="He G."/>
            <person name="Labutti K."/>
            <person name="Lipzen A."/>
            <person name="Ng V."/>
            <person name="Sandor L."/>
            <person name="Barry K."/>
            <person name="Martinez A.T."/>
            <person name="Xiao Y."/>
            <person name="Gibbons J.G."/>
            <person name="Terashima K."/>
            <person name="Hibbett D.S."/>
            <person name="Grigoriev I.V."/>
        </authorList>
    </citation>
    <scope>NUCLEOTIDE SEQUENCE</scope>
    <source>
        <strain evidence="2">Sp2 HRB7682 ss15</strain>
    </source>
</reference>
<dbReference type="AlphaFoldDB" id="A0A9W8ZQ68"/>
<accession>A0A9W8ZQ68</accession>
<feature type="region of interest" description="Disordered" evidence="1">
    <location>
        <begin position="193"/>
        <end position="233"/>
    </location>
</feature>
<evidence type="ECO:0000313" key="2">
    <source>
        <dbReference type="EMBL" id="KAJ4463546.1"/>
    </source>
</evidence>
<protein>
    <submittedName>
        <fullName evidence="2">Uncharacterized protein</fullName>
    </submittedName>
</protein>
<dbReference type="EMBL" id="JANVFS010000070">
    <property type="protein sequence ID" value="KAJ4463546.1"/>
    <property type="molecule type" value="Genomic_DNA"/>
</dbReference>
<gene>
    <name evidence="2" type="ORF">C8J55DRAFT_494331</name>
</gene>
<evidence type="ECO:0000313" key="3">
    <source>
        <dbReference type="Proteomes" id="UP001150238"/>
    </source>
</evidence>
<feature type="compositionally biased region" description="Basic and acidic residues" evidence="1">
    <location>
        <begin position="201"/>
        <end position="214"/>
    </location>
</feature>
<sequence length="233" mass="24765">MSEKAKIFKSLLPQKPLELELPKAMVAMAACVAYHAKSIEENFPPTGLNSLWTTFIVVLTDLETASRVNYYKLMHKLYLKSSHSVAPTEHGLSQDQILQCINLAAFAANGNDDDSTLSESDLDQRASQDAQRATTAFSGVDGNATLDIPGSSNGDGCQVHAAGLHSAARYSEDLLLLLNALKHLVALARLHGVHDLNNGPSDDKPGNDRDRSGDNGDGSGGNGDGSASDVHDI</sequence>
<feature type="compositionally biased region" description="Gly residues" evidence="1">
    <location>
        <begin position="215"/>
        <end position="224"/>
    </location>
</feature>
<evidence type="ECO:0000256" key="1">
    <source>
        <dbReference type="SAM" id="MobiDB-lite"/>
    </source>
</evidence>
<comment type="caution">
    <text evidence="2">The sequence shown here is derived from an EMBL/GenBank/DDBJ whole genome shotgun (WGS) entry which is preliminary data.</text>
</comment>
<name>A0A9W8ZQ68_9AGAR</name>